<protein>
    <submittedName>
        <fullName evidence="1">Uncharacterized protein</fullName>
    </submittedName>
</protein>
<evidence type="ECO:0000313" key="2">
    <source>
        <dbReference type="Proteomes" id="UP000501690"/>
    </source>
</evidence>
<reference evidence="1 2" key="1">
    <citation type="submission" date="2019-04" db="EMBL/GenBank/DDBJ databases">
        <title>An improved genome assembly and genetic linkage map for asparagus bean, Vigna unguiculata ssp. sesquipedialis.</title>
        <authorList>
            <person name="Xia Q."/>
            <person name="Zhang R."/>
            <person name="Dong Y."/>
        </authorList>
    </citation>
    <scope>NUCLEOTIDE SEQUENCE [LARGE SCALE GENOMIC DNA]</scope>
    <source>
        <tissue evidence="1">Leaf</tissue>
    </source>
</reference>
<dbReference type="AlphaFoldDB" id="A0A4D6LCK5"/>
<dbReference type="EMBL" id="CP039347">
    <property type="protein sequence ID" value="QCD86319.1"/>
    <property type="molecule type" value="Genomic_DNA"/>
</dbReference>
<evidence type="ECO:0000313" key="1">
    <source>
        <dbReference type="EMBL" id="QCD86319.1"/>
    </source>
</evidence>
<keyword evidence="2" id="KW-1185">Reference proteome</keyword>
<proteinExistence type="predicted"/>
<name>A0A4D6LCK5_VIGUN</name>
<sequence>MSNDSHVRSRIYLAIVETSSRVCFILTCHICYVTYHCGLYPEVDFSSRGLLGFPSHFGCKKILWRLVAAAMVAAPAWWCWSRCIAAAAMVLARGTVRVTGAVKVEVQWCCHGWWLRKFVLAVAWWCRDELAVFAWWCFQGCVINVAIAGANSRCRCRSEVDDVKMMEKRVGMEHESGGGFGSFSHSEWMSNDSHVRSRIYLAIVETSSRVCFILTCHICYVTYHCGLYPEVDFSSRGLLGFPSHFGCKKILWRLVAAAMVAAPAWWCWSRCIAAAAMVLARGTVRVTGAVKVEVQWCCHGWWLRKFVLAVAWWCRDELAVFAWWCFQGCVINVAIAGANSRCRCRSEVDDVKMMEKRVGMEHESGALAAAWWLPCGEDGAVAIAPARIAVNMCSVEGAGLFWQEWRWKALKWWSGDVAGAGAPGSGNMVKMEARVSGCVEMKMMMWKNVIGSNSLVEIKPTWHVLVGQF</sequence>
<accession>A0A4D6LCK5</accession>
<organism evidence="1 2">
    <name type="scientific">Vigna unguiculata</name>
    <name type="common">Cowpea</name>
    <dbReference type="NCBI Taxonomy" id="3917"/>
    <lineage>
        <taxon>Eukaryota</taxon>
        <taxon>Viridiplantae</taxon>
        <taxon>Streptophyta</taxon>
        <taxon>Embryophyta</taxon>
        <taxon>Tracheophyta</taxon>
        <taxon>Spermatophyta</taxon>
        <taxon>Magnoliopsida</taxon>
        <taxon>eudicotyledons</taxon>
        <taxon>Gunneridae</taxon>
        <taxon>Pentapetalae</taxon>
        <taxon>rosids</taxon>
        <taxon>fabids</taxon>
        <taxon>Fabales</taxon>
        <taxon>Fabaceae</taxon>
        <taxon>Papilionoideae</taxon>
        <taxon>50 kb inversion clade</taxon>
        <taxon>NPAAA clade</taxon>
        <taxon>indigoferoid/millettioid clade</taxon>
        <taxon>Phaseoleae</taxon>
        <taxon>Vigna</taxon>
    </lineage>
</organism>
<dbReference type="Proteomes" id="UP000501690">
    <property type="component" value="Linkage Group LG3"/>
</dbReference>
<gene>
    <name evidence="1" type="ORF">DEO72_LG3g840</name>
</gene>